<dbReference type="InterPro" id="IPR037185">
    <property type="entry name" value="EmrE-like"/>
</dbReference>
<feature type="repeat" description="Solcar" evidence="5">
    <location>
        <begin position="720"/>
        <end position="808"/>
    </location>
</feature>
<evidence type="ECO:0000256" key="7">
    <source>
        <dbReference type="SAM" id="Phobius"/>
    </source>
</evidence>
<feature type="transmembrane region" description="Helical" evidence="7">
    <location>
        <begin position="115"/>
        <end position="136"/>
    </location>
</feature>
<reference evidence="9 10" key="2">
    <citation type="journal article" date="2014" name="J. Gen. Appl. Microbiol.">
        <title>The early diverging ascomycetous budding yeast Saitoella complicata has three histone deacetylases belonging to the Clr6, Hos2, and Rpd3 lineages.</title>
        <authorList>
            <person name="Nishida H."/>
            <person name="Matsumoto T."/>
            <person name="Kondo S."/>
            <person name="Hamamoto M."/>
            <person name="Yoshikawa H."/>
        </authorList>
    </citation>
    <scope>NUCLEOTIDE SEQUENCE [LARGE SCALE GENOMIC DNA]</scope>
    <source>
        <strain evidence="9 10">NRRL Y-17804</strain>
    </source>
</reference>
<dbReference type="Pfam" id="PF00153">
    <property type="entry name" value="Mito_carr"/>
    <property type="match status" value="2"/>
</dbReference>
<feature type="region of interest" description="Disordered" evidence="6">
    <location>
        <begin position="445"/>
        <end position="494"/>
    </location>
</feature>
<evidence type="ECO:0000256" key="2">
    <source>
        <dbReference type="ARBA" id="ARBA00022692"/>
    </source>
</evidence>
<dbReference type="FunFam" id="1.50.40.10:FF:000053">
    <property type="entry name" value="Mitochondrial DNA replication protein"/>
    <property type="match status" value="1"/>
</dbReference>
<dbReference type="InterPro" id="IPR053017">
    <property type="entry name" value="Mito_Cit/Oxoglu_Carrier"/>
</dbReference>
<dbReference type="PANTHER" id="PTHR46982">
    <property type="entry name" value="CITRATE/OXOGLUTARATE CARRIER PROTEIN"/>
    <property type="match status" value="1"/>
</dbReference>
<keyword evidence="2 5" id="KW-0812">Transmembrane</keyword>
<evidence type="ECO:0000256" key="4">
    <source>
        <dbReference type="ARBA" id="ARBA00023136"/>
    </source>
</evidence>
<dbReference type="GO" id="GO:0005371">
    <property type="term" value="F:tricarboxylate secondary active transmembrane transporter activity"/>
    <property type="evidence" value="ECO:0007669"/>
    <property type="project" value="TreeGrafter"/>
</dbReference>
<dbReference type="EMBL" id="BACD03000003">
    <property type="protein sequence ID" value="GAO46272.1"/>
    <property type="molecule type" value="Genomic_DNA"/>
</dbReference>
<organism evidence="9 10">
    <name type="scientific">Saitoella complicata (strain BCRC 22490 / CBS 7301 / JCM 7358 / NBRC 10748 / NRRL Y-17804)</name>
    <dbReference type="NCBI Taxonomy" id="698492"/>
    <lineage>
        <taxon>Eukaryota</taxon>
        <taxon>Fungi</taxon>
        <taxon>Dikarya</taxon>
        <taxon>Ascomycota</taxon>
        <taxon>Taphrinomycotina</taxon>
        <taxon>Taphrinomycotina incertae sedis</taxon>
        <taxon>Saitoella</taxon>
    </lineage>
</organism>
<feature type="transmembrane region" description="Helical" evidence="7">
    <location>
        <begin position="378"/>
        <end position="395"/>
    </location>
</feature>
<dbReference type="PROSITE" id="PS50920">
    <property type="entry name" value="SOLCAR"/>
    <property type="match status" value="2"/>
</dbReference>
<reference evidence="9 10" key="1">
    <citation type="journal article" date="2011" name="J. Gen. Appl. Microbiol.">
        <title>Draft genome sequencing of the enigmatic yeast Saitoella complicata.</title>
        <authorList>
            <person name="Nishida H."/>
            <person name="Hamamoto M."/>
            <person name="Sugiyama J."/>
        </authorList>
    </citation>
    <scope>NUCLEOTIDE SEQUENCE [LARGE SCALE GENOMIC DNA]</scope>
    <source>
        <strain evidence="9 10">NRRL Y-17804</strain>
    </source>
</reference>
<feature type="transmembrane region" description="Helical" evidence="7">
    <location>
        <begin position="279"/>
        <end position="298"/>
    </location>
</feature>
<evidence type="ECO:0000256" key="5">
    <source>
        <dbReference type="PROSITE-ProRule" id="PRU00282"/>
    </source>
</evidence>
<protein>
    <recommendedName>
        <fullName evidence="8">Sugar phosphate transporter domain-containing protein</fullName>
    </recommendedName>
</protein>
<evidence type="ECO:0000256" key="3">
    <source>
        <dbReference type="ARBA" id="ARBA00022989"/>
    </source>
</evidence>
<reference evidence="9 10" key="3">
    <citation type="journal article" date="2015" name="Genome Announc.">
        <title>Draft Genome Sequence of the Archiascomycetous Yeast Saitoella complicata.</title>
        <authorList>
            <person name="Yamauchi K."/>
            <person name="Kondo S."/>
            <person name="Hamamoto M."/>
            <person name="Takahashi Y."/>
            <person name="Ogura Y."/>
            <person name="Hayashi T."/>
            <person name="Nishida H."/>
        </authorList>
    </citation>
    <scope>NUCLEOTIDE SEQUENCE [LARGE SCALE GENOMIC DNA]</scope>
    <source>
        <strain evidence="9 10">NRRL Y-17804</strain>
    </source>
</reference>
<dbReference type="Proteomes" id="UP000033140">
    <property type="component" value="Unassembled WGS sequence"/>
</dbReference>
<feature type="domain" description="Sugar phosphate transporter" evidence="8">
    <location>
        <begin position="88"/>
        <end position="394"/>
    </location>
</feature>
<dbReference type="GO" id="GO:0006843">
    <property type="term" value="P:mitochondrial citrate transmembrane transport"/>
    <property type="evidence" value="ECO:0007669"/>
    <property type="project" value="TreeGrafter"/>
</dbReference>
<comment type="subcellular location">
    <subcellularLocation>
        <location evidence="1">Membrane</location>
        <topology evidence="1">Multi-pass membrane protein</topology>
    </subcellularLocation>
</comment>
<feature type="transmembrane region" description="Helical" evidence="7">
    <location>
        <begin position="327"/>
        <end position="346"/>
    </location>
</feature>
<accession>A0A0E9N8P8</accession>
<evidence type="ECO:0000256" key="1">
    <source>
        <dbReference type="ARBA" id="ARBA00004141"/>
    </source>
</evidence>
<dbReference type="PANTHER" id="PTHR46982:SF1">
    <property type="entry name" value="CITRATE_OXOGLUTARATE CARRIER PROTEIN"/>
    <property type="match status" value="1"/>
</dbReference>
<dbReference type="GO" id="GO:0005739">
    <property type="term" value="C:mitochondrion"/>
    <property type="evidence" value="ECO:0007669"/>
    <property type="project" value="TreeGrafter"/>
</dbReference>
<keyword evidence="3 7" id="KW-1133">Transmembrane helix</keyword>
<dbReference type="Gene3D" id="1.50.40.10">
    <property type="entry name" value="Mitochondrial carrier domain"/>
    <property type="match status" value="1"/>
</dbReference>
<dbReference type="InterPro" id="IPR018108">
    <property type="entry name" value="MCP_transmembrane"/>
</dbReference>
<dbReference type="FunFam" id="1.50.40.10:FF:000085">
    <property type="entry name" value="Tricarboxylate carrier, putative"/>
    <property type="match status" value="1"/>
</dbReference>
<dbReference type="SUPFAM" id="SSF103506">
    <property type="entry name" value="Mitochondrial carrier"/>
    <property type="match status" value="1"/>
</dbReference>
<evidence type="ECO:0000256" key="6">
    <source>
        <dbReference type="SAM" id="MobiDB-lite"/>
    </source>
</evidence>
<gene>
    <name evidence="9" type="ORF">G7K_0506-t1</name>
</gene>
<keyword evidence="4 5" id="KW-0472">Membrane</keyword>
<evidence type="ECO:0000313" key="10">
    <source>
        <dbReference type="Proteomes" id="UP000033140"/>
    </source>
</evidence>
<name>A0A0E9N8P8_SAICN</name>
<dbReference type="GO" id="GO:0015742">
    <property type="term" value="P:alpha-ketoglutarate transport"/>
    <property type="evidence" value="ECO:0007669"/>
    <property type="project" value="TreeGrafter"/>
</dbReference>
<dbReference type="AlphaFoldDB" id="A0A0E9N8P8"/>
<dbReference type="SUPFAM" id="SSF103481">
    <property type="entry name" value="Multidrug resistance efflux transporter EmrE"/>
    <property type="match status" value="1"/>
</dbReference>
<dbReference type="InterPro" id="IPR023395">
    <property type="entry name" value="MCP_dom_sf"/>
</dbReference>
<keyword evidence="10" id="KW-1185">Reference proteome</keyword>
<dbReference type="InterPro" id="IPR004853">
    <property type="entry name" value="Sugar_P_trans_dom"/>
</dbReference>
<feature type="transmembrane region" description="Helical" evidence="7">
    <location>
        <begin position="214"/>
        <end position="232"/>
    </location>
</feature>
<comment type="caution">
    <text evidence="9">The sequence shown here is derived from an EMBL/GenBank/DDBJ whole genome shotgun (WGS) entry which is preliminary data.</text>
</comment>
<feature type="transmembrane region" description="Helical" evidence="7">
    <location>
        <begin position="238"/>
        <end position="258"/>
    </location>
</feature>
<sequence length="820" mass="89198">MFKMMHRPRTFSHSSTAPLPYNSGVGVEGDRHARYQQFFQSRTPNAEFLAAPPIPTSKMQRSPFAPLLSLLTAVAPSLSISSHMVVFCTLCALWYTSSTITNMSSKSIMNAFPYPLTLTFIQFFFVAAWCAIAASVSKVSGKGIMGNRGGLRWPTREVLMTTGPLTGFQVLGHVFGSVATGRVPVHTVHTVKALSPLFTVLAYRTIFNIKYTPATYASLFPLTLGVMLACSFQLSVNLVGLSCALGSTLVFVTQNIFSKKLLTHDEPLHPDQRKKLDKLNLMFYSSGMAFLVMFPLWIRYEGYALLTNGRIEGKEVGVTTGTLQLRFWANGTAHFAQNLLAFTLLGTTSPVTYSIASLIKRIFVITISILWFSQPTSTIQGVGIVLTFVGLWMYDRSKVRKDLGRGERRVEDAVMGEQAGLPMVMGDGFSLPFFVTTTGRFRSAVGHPAAGPARTQRRYEGRTRCGEHQSDPLNRLTLHSPTRPPRTEVDPSGACGSIGIGRYHAMAPPATTAPVAPGDSTKKKPVSYSNLLLGSGMNLFEVSTLGQPLEVLKTHMAANRQDNIVTAFKKTWGRGGVKGFYQGLIPWAWIEASTKGAVLLFTASELEYAAKAAGANPFLAGMLGGMGGGIAQAYATMGFCTCMKTVEITRHKVAAAGVKPPGTMHTFLDIYRREGIRGINKGVNAVAIRQCTNWGSRIGLSRLAEGWIRKATHKEHGEKLSAAERIGASVIGGGLSAWNQPIEVIRVEMQSAKADPNRPAKMTVGSAFRYIYQNNGVKGLYRGVTPRIGLGVWQTVCMVSFADIARGYIEKMTGENPVGH</sequence>
<evidence type="ECO:0000259" key="8">
    <source>
        <dbReference type="Pfam" id="PF03151"/>
    </source>
</evidence>
<dbReference type="STRING" id="698492.A0A0E9N8P8"/>
<proteinExistence type="predicted"/>
<feature type="compositionally biased region" description="Basic and acidic residues" evidence="6">
    <location>
        <begin position="457"/>
        <end position="470"/>
    </location>
</feature>
<dbReference type="Pfam" id="PF03151">
    <property type="entry name" value="TPT"/>
    <property type="match status" value="1"/>
</dbReference>
<evidence type="ECO:0000313" key="9">
    <source>
        <dbReference type="EMBL" id="GAO46272.1"/>
    </source>
</evidence>
<dbReference type="GO" id="GO:0016020">
    <property type="term" value="C:membrane"/>
    <property type="evidence" value="ECO:0007669"/>
    <property type="project" value="UniProtKB-SubCell"/>
</dbReference>
<feature type="transmembrane region" description="Helical" evidence="7">
    <location>
        <begin position="67"/>
        <end position="95"/>
    </location>
</feature>
<feature type="repeat" description="Solcar" evidence="5">
    <location>
        <begin position="619"/>
        <end position="707"/>
    </location>
</feature>